<evidence type="ECO:0000256" key="2">
    <source>
        <dbReference type="ARBA" id="ARBA00009810"/>
    </source>
</evidence>
<dbReference type="Gene3D" id="2.40.170.20">
    <property type="entry name" value="TonB-dependent receptor, beta-barrel domain"/>
    <property type="match status" value="1"/>
</dbReference>
<evidence type="ECO:0000256" key="10">
    <source>
        <dbReference type="PROSITE-ProRule" id="PRU01360"/>
    </source>
</evidence>
<keyword evidence="12" id="KW-0732">Signal</keyword>
<sequence length="736" mass="80904">MSASDRRALRRFFMAAPTALALASWAMCAQAHDGHHHEPERVARVKTTASKEGGTLPEVTVHSLGTSTQRQMRPGALRDDIVMTESVSARAIEKTGATNVNEAVDKNPGVAVQVECSICNVRNVLLNNLPGRYTTLLIDGIPMYSSVSSAYGLDSVGLYGVERIDIARGAGASLIAPEALAGTVNIVTKRPTRDEAQMRVQGGNFGARRLDVFLAKPLQGGAVTAAVHYDRHNSVDGNGDGISEYTGYDRRMGGMGWFLDDVGGFKMRGRFDLVDEKRGGGALGRDYQAIKDNMSGNPFNFSRGAGGSQRPDGWYAPDSGDFLPYDSGRGGFSEIIFTKRAQIVHQGERRLGDGRLRLAMGAAQHKQDSFYEGDYYFAKQRQYYLDGNYQFPAAGWLITAGASWRYEDLRSHGTLGAQGGAPVVGLDNYTFRTPALYLQGYHTFLGDRLELNASVRVDRHNEYGTIVSPRANLLYHHTAHLSSRLSAGKGFRAPTSFFEQDHGILSTTRIVREVTKPEVSENLSYALNFADDRFAVTTSYNYNRIKHMAVLDSGAQDAQGNPITLFTSAKRPVTVQGVDVNASYQLTPSLALSAGGELYHYKFDPGTLVFARPKSRFFASVDFEQGPWTLTAKVNVTGPMDLKKFHGDGSGEQGRYNFDGTKKRDKSPTFATVDVRGQYSISKNVSLYLGVDNLFNYRQVDKESFLWINGDGEMDVTHLWGPNRGRYIYAGVKLDF</sequence>
<evidence type="ECO:0000256" key="8">
    <source>
        <dbReference type="ARBA" id="ARBA00023170"/>
    </source>
</evidence>
<feature type="domain" description="TonB-dependent receptor plug" evidence="14">
    <location>
        <begin position="82"/>
        <end position="183"/>
    </location>
</feature>
<organism evidence="15 16">
    <name type="scientific">Ottowia cancrivicina</name>
    <dbReference type="NCBI Taxonomy" id="3040346"/>
    <lineage>
        <taxon>Bacteria</taxon>
        <taxon>Pseudomonadati</taxon>
        <taxon>Pseudomonadota</taxon>
        <taxon>Betaproteobacteria</taxon>
        <taxon>Burkholderiales</taxon>
        <taxon>Comamonadaceae</taxon>
        <taxon>Ottowia</taxon>
    </lineage>
</organism>
<proteinExistence type="inferred from homology"/>
<keyword evidence="5 10" id="KW-0812">Transmembrane</keyword>
<reference evidence="15 16" key="1">
    <citation type="submission" date="2023-04" db="EMBL/GenBank/DDBJ databases">
        <title>Ottowia paracancer sp. nov., isolated from human stomach.</title>
        <authorList>
            <person name="Song Y."/>
        </authorList>
    </citation>
    <scope>NUCLEOTIDE SEQUENCE [LARGE SCALE GENOMIC DNA]</scope>
    <source>
        <strain evidence="15 16">10c7w1</strain>
    </source>
</reference>
<comment type="similarity">
    <text evidence="2 10 11">Belongs to the TonB-dependent receptor family.</text>
</comment>
<feature type="signal peptide" evidence="12">
    <location>
        <begin position="1"/>
        <end position="31"/>
    </location>
</feature>
<comment type="subcellular location">
    <subcellularLocation>
        <location evidence="1 10">Cell outer membrane</location>
        <topology evidence="1 10">Multi-pass membrane protein</topology>
    </subcellularLocation>
</comment>
<dbReference type="Gene3D" id="2.170.130.10">
    <property type="entry name" value="TonB-dependent receptor, plug domain"/>
    <property type="match status" value="1"/>
</dbReference>
<dbReference type="InterPro" id="IPR036942">
    <property type="entry name" value="Beta-barrel_TonB_sf"/>
</dbReference>
<dbReference type="PANTHER" id="PTHR30069:SF57">
    <property type="entry name" value="TONB-DEPENDENT RECEPTOR"/>
    <property type="match status" value="1"/>
</dbReference>
<evidence type="ECO:0000259" key="14">
    <source>
        <dbReference type="Pfam" id="PF07715"/>
    </source>
</evidence>
<evidence type="ECO:0000256" key="11">
    <source>
        <dbReference type="RuleBase" id="RU003357"/>
    </source>
</evidence>
<evidence type="ECO:0000313" key="15">
    <source>
        <dbReference type="EMBL" id="MDG9700384.1"/>
    </source>
</evidence>
<dbReference type="InterPro" id="IPR000531">
    <property type="entry name" value="Beta-barrel_TonB"/>
</dbReference>
<feature type="domain" description="TonB-dependent receptor-like beta-barrel" evidence="13">
    <location>
        <begin position="295"/>
        <end position="694"/>
    </location>
</feature>
<evidence type="ECO:0000256" key="4">
    <source>
        <dbReference type="ARBA" id="ARBA00022452"/>
    </source>
</evidence>
<dbReference type="Proteomes" id="UP001237156">
    <property type="component" value="Unassembled WGS sequence"/>
</dbReference>
<keyword evidence="16" id="KW-1185">Reference proteome</keyword>
<keyword evidence="3 10" id="KW-0813">Transport</keyword>
<name>A0AAW6RNR3_9BURK</name>
<dbReference type="InterPro" id="IPR037066">
    <property type="entry name" value="Plug_dom_sf"/>
</dbReference>
<dbReference type="SUPFAM" id="SSF56935">
    <property type="entry name" value="Porins"/>
    <property type="match status" value="1"/>
</dbReference>
<dbReference type="Pfam" id="PF07715">
    <property type="entry name" value="Plug"/>
    <property type="match status" value="1"/>
</dbReference>
<keyword evidence="4 10" id="KW-1134">Transmembrane beta strand</keyword>
<dbReference type="PANTHER" id="PTHR30069">
    <property type="entry name" value="TONB-DEPENDENT OUTER MEMBRANE RECEPTOR"/>
    <property type="match status" value="1"/>
</dbReference>
<evidence type="ECO:0000256" key="1">
    <source>
        <dbReference type="ARBA" id="ARBA00004571"/>
    </source>
</evidence>
<keyword evidence="7 10" id="KW-0472">Membrane</keyword>
<dbReference type="GO" id="GO:0015344">
    <property type="term" value="F:siderophore uptake transmembrane transporter activity"/>
    <property type="evidence" value="ECO:0007669"/>
    <property type="project" value="TreeGrafter"/>
</dbReference>
<dbReference type="PROSITE" id="PS52016">
    <property type="entry name" value="TONB_DEPENDENT_REC_3"/>
    <property type="match status" value="1"/>
</dbReference>
<dbReference type="RefSeq" id="WP_279525109.1">
    <property type="nucleotide sequence ID" value="NZ_JARVII010000033.1"/>
</dbReference>
<comment type="caution">
    <text evidence="15">The sequence shown here is derived from an EMBL/GenBank/DDBJ whole genome shotgun (WGS) entry which is preliminary data.</text>
</comment>
<protein>
    <submittedName>
        <fullName evidence="15">TonB-dependent receptor</fullName>
    </submittedName>
</protein>
<keyword evidence="9 10" id="KW-0998">Cell outer membrane</keyword>
<dbReference type="EMBL" id="JARVII010000033">
    <property type="protein sequence ID" value="MDG9700384.1"/>
    <property type="molecule type" value="Genomic_DNA"/>
</dbReference>
<evidence type="ECO:0000256" key="5">
    <source>
        <dbReference type="ARBA" id="ARBA00022692"/>
    </source>
</evidence>
<evidence type="ECO:0000256" key="6">
    <source>
        <dbReference type="ARBA" id="ARBA00023077"/>
    </source>
</evidence>
<accession>A0AAW6RNR3</accession>
<evidence type="ECO:0000256" key="7">
    <source>
        <dbReference type="ARBA" id="ARBA00023136"/>
    </source>
</evidence>
<keyword evidence="6 11" id="KW-0798">TonB box</keyword>
<feature type="chain" id="PRO_5043846246" evidence="12">
    <location>
        <begin position="32"/>
        <end position="736"/>
    </location>
</feature>
<dbReference type="InterPro" id="IPR039426">
    <property type="entry name" value="TonB-dep_rcpt-like"/>
</dbReference>
<evidence type="ECO:0000259" key="13">
    <source>
        <dbReference type="Pfam" id="PF00593"/>
    </source>
</evidence>
<dbReference type="AlphaFoldDB" id="A0AAW6RNR3"/>
<gene>
    <name evidence="15" type="ORF">QB898_11805</name>
</gene>
<evidence type="ECO:0000313" key="16">
    <source>
        <dbReference type="Proteomes" id="UP001237156"/>
    </source>
</evidence>
<dbReference type="GO" id="GO:0044718">
    <property type="term" value="P:siderophore transmembrane transport"/>
    <property type="evidence" value="ECO:0007669"/>
    <property type="project" value="TreeGrafter"/>
</dbReference>
<evidence type="ECO:0000256" key="9">
    <source>
        <dbReference type="ARBA" id="ARBA00023237"/>
    </source>
</evidence>
<evidence type="ECO:0000256" key="12">
    <source>
        <dbReference type="SAM" id="SignalP"/>
    </source>
</evidence>
<keyword evidence="8 15" id="KW-0675">Receptor</keyword>
<dbReference type="GO" id="GO:0009279">
    <property type="term" value="C:cell outer membrane"/>
    <property type="evidence" value="ECO:0007669"/>
    <property type="project" value="UniProtKB-SubCell"/>
</dbReference>
<dbReference type="InterPro" id="IPR012910">
    <property type="entry name" value="Plug_dom"/>
</dbReference>
<evidence type="ECO:0000256" key="3">
    <source>
        <dbReference type="ARBA" id="ARBA00022448"/>
    </source>
</evidence>
<dbReference type="Pfam" id="PF00593">
    <property type="entry name" value="TonB_dep_Rec_b-barrel"/>
    <property type="match status" value="1"/>
</dbReference>